<evidence type="ECO:0000256" key="5">
    <source>
        <dbReference type="ARBA" id="ARBA00023277"/>
    </source>
</evidence>
<dbReference type="GO" id="GO:0016832">
    <property type="term" value="F:aldehyde-lyase activity"/>
    <property type="evidence" value="ECO:0007669"/>
    <property type="project" value="InterPro"/>
</dbReference>
<comment type="catalytic activity">
    <reaction evidence="10">
        <text>3-dehydro-4-O-phospho-L-erythronate + H(+) = dihydroxyacetone phosphate + CO2</text>
        <dbReference type="Rhea" id="RHEA:52404"/>
        <dbReference type="ChEBI" id="CHEBI:15378"/>
        <dbReference type="ChEBI" id="CHEBI:16526"/>
        <dbReference type="ChEBI" id="CHEBI:57642"/>
        <dbReference type="ChEBI" id="CHEBI:136592"/>
        <dbReference type="EC" id="4.1.1.104"/>
    </reaction>
</comment>
<evidence type="ECO:0000256" key="4">
    <source>
        <dbReference type="ARBA" id="ARBA00023239"/>
    </source>
</evidence>
<evidence type="ECO:0000256" key="8">
    <source>
        <dbReference type="ARBA" id="ARBA00044803"/>
    </source>
</evidence>
<dbReference type="NCBIfam" id="NF043034">
    <property type="entry name" value="OxoTetrPhDc"/>
    <property type="match status" value="1"/>
</dbReference>
<dbReference type="GO" id="GO:0005829">
    <property type="term" value="C:cytosol"/>
    <property type="evidence" value="ECO:0007669"/>
    <property type="project" value="TreeGrafter"/>
</dbReference>
<comment type="function">
    <text evidence="6">Catalyzes the decarboxylation of 3-oxo-tetronate 4-phosphate to dihydroxyacetone phosphate (DHAP) and CO(2).</text>
</comment>
<dbReference type="eggNOG" id="COG0235">
    <property type="taxonomic scope" value="Bacteria"/>
</dbReference>
<dbReference type="NCBIfam" id="NF006000">
    <property type="entry name" value="PRK08130.1"/>
    <property type="match status" value="1"/>
</dbReference>
<evidence type="ECO:0000313" key="13">
    <source>
        <dbReference type="EMBL" id="ABS03961.1"/>
    </source>
</evidence>
<dbReference type="AlphaFoldDB" id="A6WAX2"/>
<evidence type="ECO:0000256" key="11">
    <source>
        <dbReference type="SAM" id="MobiDB-lite"/>
    </source>
</evidence>
<accession>A6WAX2</accession>
<dbReference type="KEGG" id="kra:Krad_2485"/>
<protein>
    <recommendedName>
        <fullName evidence="8">3-oxo-tetronate 4-phosphate decarboxylase</fullName>
        <ecNumber evidence="7">4.1.1.104</ecNumber>
    </recommendedName>
</protein>
<organism evidence="13 14">
    <name type="scientific">Kineococcus radiotolerans (strain ATCC BAA-149 / DSM 14245 / SRS30216)</name>
    <dbReference type="NCBI Taxonomy" id="266940"/>
    <lineage>
        <taxon>Bacteria</taxon>
        <taxon>Bacillati</taxon>
        <taxon>Actinomycetota</taxon>
        <taxon>Actinomycetes</taxon>
        <taxon>Kineosporiales</taxon>
        <taxon>Kineosporiaceae</taxon>
        <taxon>Kineococcus</taxon>
    </lineage>
</organism>
<evidence type="ECO:0000313" key="14">
    <source>
        <dbReference type="Proteomes" id="UP000001116"/>
    </source>
</evidence>
<dbReference type="Gene3D" id="3.40.225.10">
    <property type="entry name" value="Class II aldolase/adducin N-terminal domain"/>
    <property type="match status" value="1"/>
</dbReference>
<evidence type="ECO:0000256" key="9">
    <source>
        <dbReference type="ARBA" id="ARBA00047520"/>
    </source>
</evidence>
<dbReference type="GO" id="GO:0019323">
    <property type="term" value="P:pentose catabolic process"/>
    <property type="evidence" value="ECO:0007669"/>
    <property type="project" value="InterPro"/>
</dbReference>
<keyword evidence="3" id="KW-0862">Zinc</keyword>
<evidence type="ECO:0000256" key="2">
    <source>
        <dbReference type="ARBA" id="ARBA00022723"/>
    </source>
</evidence>
<evidence type="ECO:0000259" key="12">
    <source>
        <dbReference type="SMART" id="SM01007"/>
    </source>
</evidence>
<feature type="region of interest" description="Disordered" evidence="11">
    <location>
        <begin position="1"/>
        <end position="24"/>
    </location>
</feature>
<dbReference type="SMART" id="SM01007">
    <property type="entry name" value="Aldolase_II"/>
    <property type="match status" value="1"/>
</dbReference>
<dbReference type="Pfam" id="PF00596">
    <property type="entry name" value="Aldolase_II"/>
    <property type="match status" value="1"/>
</dbReference>
<dbReference type="Proteomes" id="UP000001116">
    <property type="component" value="Chromosome"/>
</dbReference>
<dbReference type="InterPro" id="IPR050197">
    <property type="entry name" value="Aldolase_class_II_sugar_metab"/>
</dbReference>
<sequence length="226" mass="23312">MSAPGASKAAGTSRPGAAETSGEDQLRRDVVACARSLFTRGLTHGSTGNISVRTQGGFLITPTGSSLGTVEPDELSLVDLTGTHLEGPKPSKEAFLHAAVLRARPGTNAVVHTHSTHAAAVSCLDGLDPADALPPLTAYFAMRIGTLPLLPYHAPGDTALEALAEDTARSHLAMLLSNHGPVVAGATLSAALDALEELEETAKLHLLLTGHRTRPLTPHEAARLAP</sequence>
<dbReference type="HOGENOM" id="CLU_006033_3_2_11"/>
<gene>
    <name evidence="13" type="ordered locus">Krad_2485</name>
</gene>
<keyword evidence="2" id="KW-0479">Metal-binding</keyword>
<feature type="domain" description="Class II aldolase/adducin N-terminal" evidence="12">
    <location>
        <begin position="28"/>
        <end position="206"/>
    </location>
</feature>
<dbReference type="InterPro" id="IPR001303">
    <property type="entry name" value="Aldolase_II/adducin_N"/>
</dbReference>
<dbReference type="InterPro" id="IPR036409">
    <property type="entry name" value="Aldolase_II/adducin_N_sf"/>
</dbReference>
<evidence type="ECO:0000256" key="3">
    <source>
        <dbReference type="ARBA" id="ARBA00022833"/>
    </source>
</evidence>
<keyword evidence="14" id="KW-1185">Reference proteome</keyword>
<keyword evidence="4" id="KW-0456">Lyase</keyword>
<name>A6WAX2_KINRD</name>
<dbReference type="InterPro" id="IPR050013">
    <property type="entry name" value="OtnC"/>
</dbReference>
<reference evidence="14" key="1">
    <citation type="journal article" date="2008" name="PLoS ONE">
        <title>Survival in nuclear waste, extreme resistance, and potential applications gleaned from the genome sequence of Kineococcus radiotolerans SRS30216.</title>
        <authorList>
            <person name="Bagwell C.E."/>
            <person name="Bhat S."/>
            <person name="Hawkins G.M."/>
            <person name="Smith B.W."/>
            <person name="Biswas T."/>
            <person name="Hoover T.R."/>
            <person name="Saunders E."/>
            <person name="Han C.S."/>
            <person name="Tsodikov O.V."/>
            <person name="Shimkets L.J."/>
        </authorList>
    </citation>
    <scope>NUCLEOTIDE SEQUENCE [LARGE SCALE GENOMIC DNA]</scope>
    <source>
        <strain evidence="14">ATCC BAA-149 / DSM 14245 / SRS30216</strain>
    </source>
</reference>
<comment type="catalytic activity">
    <reaction evidence="9">
        <text>3-dehydro-4-O-phospho-D-erythronate + H(+) = dihydroxyacetone phosphate + CO2</text>
        <dbReference type="Rhea" id="RHEA:52416"/>
        <dbReference type="ChEBI" id="CHEBI:15378"/>
        <dbReference type="ChEBI" id="CHEBI:16526"/>
        <dbReference type="ChEBI" id="CHEBI:57642"/>
        <dbReference type="ChEBI" id="CHEBI:136593"/>
        <dbReference type="EC" id="4.1.1.104"/>
    </reaction>
</comment>
<dbReference type="PANTHER" id="PTHR22789:SF0">
    <property type="entry name" value="3-OXO-TETRONATE 4-PHOSPHATE DECARBOXYLASE-RELATED"/>
    <property type="match status" value="1"/>
</dbReference>
<dbReference type="GO" id="GO:0046872">
    <property type="term" value="F:metal ion binding"/>
    <property type="evidence" value="ECO:0007669"/>
    <property type="project" value="UniProtKB-KW"/>
</dbReference>
<dbReference type="PANTHER" id="PTHR22789">
    <property type="entry name" value="FUCULOSE PHOSPHATE ALDOLASE"/>
    <property type="match status" value="1"/>
</dbReference>
<evidence type="ECO:0000256" key="7">
    <source>
        <dbReference type="ARBA" id="ARBA00044772"/>
    </source>
</evidence>
<evidence type="ECO:0000256" key="1">
    <source>
        <dbReference type="ARBA" id="ARBA00001947"/>
    </source>
</evidence>
<evidence type="ECO:0000256" key="10">
    <source>
        <dbReference type="ARBA" id="ARBA00048603"/>
    </source>
</evidence>
<dbReference type="SUPFAM" id="SSF53639">
    <property type="entry name" value="AraD/HMP-PK domain-like"/>
    <property type="match status" value="1"/>
</dbReference>
<dbReference type="EC" id="4.1.1.104" evidence="7"/>
<evidence type="ECO:0000256" key="6">
    <source>
        <dbReference type="ARBA" id="ARBA00044745"/>
    </source>
</evidence>
<keyword evidence="5" id="KW-0119">Carbohydrate metabolism</keyword>
<dbReference type="EMBL" id="CP000750">
    <property type="protein sequence ID" value="ABS03961.1"/>
    <property type="molecule type" value="Genomic_DNA"/>
</dbReference>
<proteinExistence type="predicted"/>
<dbReference type="STRING" id="266940.Krad_2485"/>
<comment type="cofactor">
    <cofactor evidence="1">
        <name>Zn(2+)</name>
        <dbReference type="ChEBI" id="CHEBI:29105"/>
    </cofactor>
</comment>